<gene>
    <name evidence="3" type="ordered locus">Tbis_0242</name>
</gene>
<accession>D6Y3E5</accession>
<protein>
    <submittedName>
        <fullName evidence="3">Uncharacterized protein</fullName>
    </submittedName>
</protein>
<evidence type="ECO:0000313" key="4">
    <source>
        <dbReference type="Proteomes" id="UP000006640"/>
    </source>
</evidence>
<proteinExistence type="predicted"/>
<feature type="region of interest" description="Disordered" evidence="1">
    <location>
        <begin position="96"/>
        <end position="128"/>
    </location>
</feature>
<feature type="region of interest" description="Disordered" evidence="1">
    <location>
        <begin position="362"/>
        <end position="397"/>
    </location>
</feature>
<evidence type="ECO:0000256" key="1">
    <source>
        <dbReference type="SAM" id="MobiDB-lite"/>
    </source>
</evidence>
<dbReference type="EMBL" id="CP001874">
    <property type="protein sequence ID" value="ADG86974.1"/>
    <property type="molecule type" value="Genomic_DNA"/>
</dbReference>
<dbReference type="HOGENOM" id="CLU_650412_0_0_11"/>
<keyword evidence="2" id="KW-0732">Signal</keyword>
<name>D6Y3E5_THEBD</name>
<dbReference type="Proteomes" id="UP000006640">
    <property type="component" value="Chromosome"/>
</dbReference>
<dbReference type="STRING" id="469371.Tbis_0242"/>
<sequence length="422" mass="42402">MSKASQRIRGRCLAIAAVTAGVSWLSTGPALARDVTATTGCDAPARTHMARQVSLAPPVGLLSIADTAGAAAARGIPSLPGRSGSAALDQLLGPQGKARALPGTKDLLPPLPGGKGGPPVLPDARSLLPDAKPLGALTPITQQAPARLPLSAQADPSASGTVPQPPMVPSVPLLDIAPIKAAAPEPRCAPAAQRRGTDAGAVAPQPGSADENRPAAQQAPAADGRRPAQAVPRPATGEGTVAKPRAGVKTGKAAPGTNTGKAVPGKKAGPVKDAAKAHPSGKMGHPGHHAKPATASTAERPSRLQAHPAAPAPHKKQGHLPVHKKDLVPGHKKHGLVPGKKQGHVKAEAKKVKGKALNGVPHRKAERAGTPALQGKPQQSRVQHQTQPLPRIVDMPGDITAPALATTGAVTRLANTGKGLLP</sequence>
<dbReference type="AlphaFoldDB" id="D6Y3E5"/>
<feature type="signal peptide" evidence="2">
    <location>
        <begin position="1"/>
        <end position="32"/>
    </location>
</feature>
<reference evidence="3 4" key="1">
    <citation type="submission" date="2010-01" db="EMBL/GenBank/DDBJ databases">
        <title>The complete genome of Thermobispora bispora DSM 43833.</title>
        <authorList>
            <consortium name="US DOE Joint Genome Institute (JGI-PGF)"/>
            <person name="Lucas S."/>
            <person name="Copeland A."/>
            <person name="Lapidus A."/>
            <person name="Glavina del Rio T."/>
            <person name="Dalin E."/>
            <person name="Tice H."/>
            <person name="Bruce D."/>
            <person name="Goodwin L."/>
            <person name="Pitluck S."/>
            <person name="Kyrpides N."/>
            <person name="Mavromatis K."/>
            <person name="Ivanova N."/>
            <person name="Mikhailova N."/>
            <person name="Chertkov O."/>
            <person name="Brettin T."/>
            <person name="Detter J.C."/>
            <person name="Han C."/>
            <person name="Larimer F."/>
            <person name="Land M."/>
            <person name="Hauser L."/>
            <person name="Markowitz V."/>
            <person name="Cheng J.-F."/>
            <person name="Hugenholtz P."/>
            <person name="Woyke T."/>
            <person name="Wu D."/>
            <person name="Jando M."/>
            <person name="Schneider S."/>
            <person name="Klenk H.-P."/>
            <person name="Eisen J.A."/>
        </authorList>
    </citation>
    <scope>NUCLEOTIDE SEQUENCE [LARGE SCALE GENOMIC DNA]</scope>
    <source>
        <strain evidence="4">ATCC 19993 / DSM 43833 / CBS 139.67 / JCM 10125 / KCTC 9307 / NBRC 14880 / R51</strain>
    </source>
</reference>
<evidence type="ECO:0000313" key="3">
    <source>
        <dbReference type="EMBL" id="ADG86974.1"/>
    </source>
</evidence>
<feature type="region of interest" description="Disordered" evidence="1">
    <location>
        <begin position="185"/>
        <end position="321"/>
    </location>
</feature>
<keyword evidence="4" id="KW-1185">Reference proteome</keyword>
<dbReference type="KEGG" id="tbi:Tbis_0242"/>
<evidence type="ECO:0000256" key="2">
    <source>
        <dbReference type="SAM" id="SignalP"/>
    </source>
</evidence>
<feature type="compositionally biased region" description="Polar residues" evidence="1">
    <location>
        <begin position="376"/>
        <end position="388"/>
    </location>
</feature>
<organism evidence="3 4">
    <name type="scientific">Thermobispora bispora (strain ATCC 19993 / DSM 43833 / CBS 139.67 / JCM 10125 / KCTC 9307 / NBRC 14880 / R51)</name>
    <dbReference type="NCBI Taxonomy" id="469371"/>
    <lineage>
        <taxon>Bacteria</taxon>
        <taxon>Bacillati</taxon>
        <taxon>Actinomycetota</taxon>
        <taxon>Actinomycetes</taxon>
        <taxon>Streptosporangiales</taxon>
        <taxon>Streptosporangiaceae</taxon>
        <taxon>Thermobispora</taxon>
    </lineage>
</organism>
<feature type="compositionally biased region" description="Low complexity" evidence="1">
    <location>
        <begin position="185"/>
        <end position="194"/>
    </location>
</feature>
<feature type="chain" id="PRO_5003091099" evidence="2">
    <location>
        <begin position="33"/>
        <end position="422"/>
    </location>
</feature>